<dbReference type="InterPro" id="IPR036188">
    <property type="entry name" value="FAD/NAD-bd_sf"/>
</dbReference>
<keyword evidence="6" id="KW-0812">Transmembrane</keyword>
<keyword evidence="3" id="KW-0274">FAD</keyword>
<dbReference type="SUPFAM" id="SSF51905">
    <property type="entry name" value="FAD/NAD(P)-binding domain"/>
    <property type="match status" value="1"/>
</dbReference>
<evidence type="ECO:0000256" key="2">
    <source>
        <dbReference type="ARBA" id="ARBA00022729"/>
    </source>
</evidence>
<keyword evidence="5" id="KW-0520">NAD</keyword>
<evidence type="ECO:0000256" key="5">
    <source>
        <dbReference type="ARBA" id="ARBA00023027"/>
    </source>
</evidence>
<dbReference type="Proteomes" id="UP001319045">
    <property type="component" value="Chromosome"/>
</dbReference>
<dbReference type="PANTHER" id="PTHR46091">
    <property type="entry name" value="BLR7054 PROTEIN"/>
    <property type="match status" value="1"/>
</dbReference>
<evidence type="ECO:0000256" key="6">
    <source>
        <dbReference type="SAM" id="Phobius"/>
    </source>
</evidence>
<sequence>MKNDNIQNTVTVIGGGLGGLFVAAFLSKEGYRVTVLEKNKVIGGGLQTFNRHGVSFETGMHLLGGMREGGALNKICRYLGIYDKMDIRDTDHDCMDQITYFSDGKTYRVPEGREAFAEYFASQFPSERDNIHAYVDAIYKMVDEIDFFYLRPNNEHVYTHSEEFMWPADEFVAHYIKDPKLRDLLSYMNPMFGGVKGKTPTYIHALINVLYIDGPSRFAVNSQQMADALADIIRQNGGAVIGGDKVVNIDIVDKMITALHTQKGNVYSSDYYISAIHPFEMLKMTDSKAFSKAFRDRIAEAPNSYSSFCAYFIFKPDSFPFINHTCYCQQDYGKVWNYADYDVEDWPRGFMYMTPCEKNQGKYAVKMVVNAIMPYRVVERWSGTSTGKRGKEYDEWKQWHINKILDRMEILYPGFSDKVEYMFGSSPLTIRDYYDEPEGALYGMFKDCNNIAQSQVSIYTKVRNLFMTGQNINLHGFCGVPLTAVNTAEAIVGHNVILNKINEYNACV</sequence>
<reference evidence="8 9" key="1">
    <citation type="journal article" date="2022" name="Int. J. Syst. Evol. Microbiol.">
        <title>Prevotella herbatica sp. nov., a plant polysaccharide-decomposing anaerobic bacterium isolated from a methanogenic reactor.</title>
        <authorList>
            <person name="Uek A."/>
            <person name="Tonouchi A."/>
            <person name="Kaku N."/>
            <person name="Ueki K."/>
        </authorList>
    </citation>
    <scope>NUCLEOTIDE SEQUENCE [LARGE SCALE GENOMIC DNA]</scope>
    <source>
        <strain evidence="8 9">WR041</strain>
    </source>
</reference>
<name>A0ABM7NZI8_9BACT</name>
<evidence type="ECO:0000313" key="8">
    <source>
        <dbReference type="EMBL" id="BCS85943.1"/>
    </source>
</evidence>
<keyword evidence="6" id="KW-0472">Membrane</keyword>
<dbReference type="Gene3D" id="3.50.50.60">
    <property type="entry name" value="FAD/NAD(P)-binding domain"/>
    <property type="match status" value="2"/>
</dbReference>
<dbReference type="PANTHER" id="PTHR46091:SF3">
    <property type="entry name" value="AMINE OXIDASE DOMAIN-CONTAINING PROTEIN"/>
    <property type="match status" value="1"/>
</dbReference>
<dbReference type="InterPro" id="IPR002937">
    <property type="entry name" value="Amino_oxidase"/>
</dbReference>
<keyword evidence="4" id="KW-0521">NADP</keyword>
<keyword evidence="2" id="KW-0732">Signal</keyword>
<evidence type="ECO:0000256" key="1">
    <source>
        <dbReference type="ARBA" id="ARBA00022630"/>
    </source>
</evidence>
<accession>A0ABM7NZI8</accession>
<keyword evidence="1" id="KW-0285">Flavoprotein</keyword>
<protein>
    <submittedName>
        <fullName evidence="8">Phytoene dehydrogenase</fullName>
    </submittedName>
</protein>
<proteinExistence type="predicted"/>
<evidence type="ECO:0000259" key="7">
    <source>
        <dbReference type="Pfam" id="PF01593"/>
    </source>
</evidence>
<keyword evidence="9" id="KW-1185">Reference proteome</keyword>
<dbReference type="RefSeq" id="WP_207153544.1">
    <property type="nucleotide sequence ID" value="NZ_AP024484.1"/>
</dbReference>
<organism evidence="8 9">
    <name type="scientific">Prevotella herbatica</name>
    <dbReference type="NCBI Taxonomy" id="2801997"/>
    <lineage>
        <taxon>Bacteria</taxon>
        <taxon>Pseudomonadati</taxon>
        <taxon>Bacteroidota</taxon>
        <taxon>Bacteroidia</taxon>
        <taxon>Bacteroidales</taxon>
        <taxon>Prevotellaceae</taxon>
        <taxon>Prevotella</taxon>
    </lineage>
</organism>
<dbReference type="InterPro" id="IPR052206">
    <property type="entry name" value="Retinol_saturase"/>
</dbReference>
<evidence type="ECO:0000256" key="4">
    <source>
        <dbReference type="ARBA" id="ARBA00022857"/>
    </source>
</evidence>
<evidence type="ECO:0000256" key="3">
    <source>
        <dbReference type="ARBA" id="ARBA00022827"/>
    </source>
</evidence>
<feature type="transmembrane region" description="Helical" evidence="6">
    <location>
        <begin position="6"/>
        <end position="26"/>
    </location>
</feature>
<keyword evidence="6" id="KW-1133">Transmembrane helix</keyword>
<dbReference type="EMBL" id="AP024484">
    <property type="protein sequence ID" value="BCS85943.1"/>
    <property type="molecule type" value="Genomic_DNA"/>
</dbReference>
<gene>
    <name evidence="8" type="ORF">prwr041_18360</name>
</gene>
<evidence type="ECO:0000313" key="9">
    <source>
        <dbReference type="Proteomes" id="UP001319045"/>
    </source>
</evidence>
<feature type="domain" description="Amine oxidase" evidence="7">
    <location>
        <begin position="17"/>
        <end position="292"/>
    </location>
</feature>
<dbReference type="Pfam" id="PF01593">
    <property type="entry name" value="Amino_oxidase"/>
    <property type="match status" value="1"/>
</dbReference>